<dbReference type="EnsemblProtists" id="EOD25242">
    <property type="protein sequence ID" value="EOD25242"/>
    <property type="gene ID" value="EMIHUDRAFT_100944"/>
</dbReference>
<reference evidence="2" key="2">
    <citation type="submission" date="2024-10" db="UniProtKB">
        <authorList>
            <consortium name="EnsemblProtists"/>
        </authorList>
    </citation>
    <scope>IDENTIFICATION</scope>
</reference>
<dbReference type="RefSeq" id="XP_005777671.1">
    <property type="nucleotide sequence ID" value="XM_005777614.1"/>
</dbReference>
<dbReference type="PANTHER" id="PTHR32100">
    <property type="entry name" value="OMEGA-6 FATTY ACID DESATURASE, CHLOROPLASTIC"/>
    <property type="match status" value="1"/>
</dbReference>
<evidence type="ECO:0000313" key="3">
    <source>
        <dbReference type="Proteomes" id="UP000013827"/>
    </source>
</evidence>
<dbReference type="GO" id="GO:0016491">
    <property type="term" value="F:oxidoreductase activity"/>
    <property type="evidence" value="ECO:0007669"/>
    <property type="project" value="InterPro"/>
</dbReference>
<keyword evidence="3" id="KW-1185">Reference proteome</keyword>
<keyword evidence="1" id="KW-1133">Transmembrane helix</keyword>
<dbReference type="PaxDb" id="2903-EOD25242"/>
<dbReference type="KEGG" id="ehx:EMIHUDRAFT_100944"/>
<sequence length="391" mass="42978">MSKSCPSISDIRSWLPTESFEKSTAHSLAYFGRDALGFSVGVAIIVAVCESDWFHVLPSSVQAAALLPLQIVTGFFMWCLFVVGHDCGHTTFSQHELINEVFGEICHSDGTASLVCIALAAAAVAVIATANDDASPPSGAAAIAPTALAIVLARCSVPFAGTRFAGPTAVAVLCVLLQRKYLWQTWHYILRPIAPLYTWPFYLFAGIPDGGHLLLFGRAWGDASATALARGYLSAALTVASMYSWHLALGGCLVRAYCMPWLWYGWWLFTVTYLQHHHADVALYDASSWGYVRGAFQTMDRTFGCGIDALHHNITDGHVVHHLFFTQIPHFRLSAATTALRDALERRGYNGLYKHTHTPRFAIGIFAALTSKWFFVEDRHFVSRGAMERSE</sequence>
<name>A0A0D3JP07_EMIH1</name>
<evidence type="ECO:0000256" key="1">
    <source>
        <dbReference type="SAM" id="Phobius"/>
    </source>
</evidence>
<dbReference type="HOGENOM" id="CLU_033094_1_0_1"/>
<dbReference type="eggNOG" id="ENOG502RZW1">
    <property type="taxonomic scope" value="Eukaryota"/>
</dbReference>
<organism evidence="2 3">
    <name type="scientific">Emiliania huxleyi (strain CCMP1516)</name>
    <dbReference type="NCBI Taxonomy" id="280463"/>
    <lineage>
        <taxon>Eukaryota</taxon>
        <taxon>Haptista</taxon>
        <taxon>Haptophyta</taxon>
        <taxon>Prymnesiophyceae</taxon>
        <taxon>Isochrysidales</taxon>
        <taxon>Noelaerhabdaceae</taxon>
        <taxon>Emiliania</taxon>
    </lineage>
</organism>
<keyword evidence="1" id="KW-0812">Transmembrane</keyword>
<reference evidence="3" key="1">
    <citation type="journal article" date="2013" name="Nature">
        <title>Pan genome of the phytoplankton Emiliania underpins its global distribution.</title>
        <authorList>
            <person name="Read B.A."/>
            <person name="Kegel J."/>
            <person name="Klute M.J."/>
            <person name="Kuo A."/>
            <person name="Lefebvre S.C."/>
            <person name="Maumus F."/>
            <person name="Mayer C."/>
            <person name="Miller J."/>
            <person name="Monier A."/>
            <person name="Salamov A."/>
            <person name="Young J."/>
            <person name="Aguilar M."/>
            <person name="Claverie J.M."/>
            <person name="Frickenhaus S."/>
            <person name="Gonzalez K."/>
            <person name="Herman E.K."/>
            <person name="Lin Y.C."/>
            <person name="Napier J."/>
            <person name="Ogata H."/>
            <person name="Sarno A.F."/>
            <person name="Shmutz J."/>
            <person name="Schroeder D."/>
            <person name="de Vargas C."/>
            <person name="Verret F."/>
            <person name="von Dassow P."/>
            <person name="Valentin K."/>
            <person name="Van de Peer Y."/>
            <person name="Wheeler G."/>
            <person name="Dacks J.B."/>
            <person name="Delwiche C.F."/>
            <person name="Dyhrman S.T."/>
            <person name="Glockner G."/>
            <person name="John U."/>
            <person name="Richards T."/>
            <person name="Worden A.Z."/>
            <person name="Zhang X."/>
            <person name="Grigoriev I.V."/>
            <person name="Allen A.E."/>
            <person name="Bidle K."/>
            <person name="Borodovsky M."/>
            <person name="Bowler C."/>
            <person name="Brownlee C."/>
            <person name="Cock J.M."/>
            <person name="Elias M."/>
            <person name="Gladyshev V.N."/>
            <person name="Groth M."/>
            <person name="Guda C."/>
            <person name="Hadaegh A."/>
            <person name="Iglesias-Rodriguez M.D."/>
            <person name="Jenkins J."/>
            <person name="Jones B.M."/>
            <person name="Lawson T."/>
            <person name="Leese F."/>
            <person name="Lindquist E."/>
            <person name="Lobanov A."/>
            <person name="Lomsadze A."/>
            <person name="Malik S.B."/>
            <person name="Marsh M.E."/>
            <person name="Mackinder L."/>
            <person name="Mock T."/>
            <person name="Mueller-Roeber B."/>
            <person name="Pagarete A."/>
            <person name="Parker M."/>
            <person name="Probert I."/>
            <person name="Quesneville H."/>
            <person name="Raines C."/>
            <person name="Rensing S.A."/>
            <person name="Riano-Pachon D.M."/>
            <person name="Richier S."/>
            <person name="Rokitta S."/>
            <person name="Shiraiwa Y."/>
            <person name="Soanes D.M."/>
            <person name="van der Giezen M."/>
            <person name="Wahlund T.M."/>
            <person name="Williams B."/>
            <person name="Wilson W."/>
            <person name="Wolfe G."/>
            <person name="Wurch L.L."/>
        </authorList>
    </citation>
    <scope>NUCLEOTIDE SEQUENCE</scope>
</reference>
<protein>
    <recommendedName>
        <fullName evidence="4">Fatty acid desaturase domain-containing protein</fullName>
    </recommendedName>
</protein>
<proteinExistence type="predicted"/>
<dbReference type="InterPro" id="IPR012171">
    <property type="entry name" value="Fatty_acid_desaturase"/>
</dbReference>
<dbReference type="AlphaFoldDB" id="A0A0D3JP07"/>
<keyword evidence="1" id="KW-0472">Membrane</keyword>
<feature type="transmembrane region" description="Helical" evidence="1">
    <location>
        <begin position="61"/>
        <end position="83"/>
    </location>
</feature>
<dbReference type="STRING" id="2903.R1CRF2"/>
<feature type="transmembrane region" description="Helical" evidence="1">
    <location>
        <begin position="28"/>
        <end position="49"/>
    </location>
</feature>
<dbReference type="GeneID" id="17270788"/>
<dbReference type="OMA" id="WCIGHDA"/>
<evidence type="ECO:0008006" key="4">
    <source>
        <dbReference type="Google" id="ProtNLM"/>
    </source>
</evidence>
<dbReference type="Proteomes" id="UP000013827">
    <property type="component" value="Unassembled WGS sequence"/>
</dbReference>
<evidence type="ECO:0000313" key="2">
    <source>
        <dbReference type="EnsemblProtists" id="EOD25242"/>
    </source>
</evidence>
<accession>A0A0D3JP07</accession>